<dbReference type="Proteomes" id="UP001141253">
    <property type="component" value="Chromosome 14"/>
</dbReference>
<protein>
    <recommendedName>
        <fullName evidence="3">RRM domain-containing protein</fullName>
    </recommendedName>
</protein>
<accession>A0ABQ9A9C3</accession>
<name>A0ABQ9A9C3_9ROSI</name>
<dbReference type="EMBL" id="JAPFFI010000022">
    <property type="protein sequence ID" value="KAJ6329111.1"/>
    <property type="molecule type" value="Genomic_DNA"/>
</dbReference>
<sequence length="50" mass="5689">MELLERKEMGDNNNSTGTDVSQNMTIYINNLNEKIKIDGFKKTCGCILIH</sequence>
<comment type="caution">
    <text evidence="1">The sequence shown here is derived from an EMBL/GenBank/DDBJ whole genome shotgun (WGS) entry which is preliminary data.</text>
</comment>
<evidence type="ECO:0000313" key="2">
    <source>
        <dbReference type="Proteomes" id="UP001141253"/>
    </source>
</evidence>
<evidence type="ECO:0008006" key="3">
    <source>
        <dbReference type="Google" id="ProtNLM"/>
    </source>
</evidence>
<reference evidence="1" key="1">
    <citation type="submission" date="2022-10" db="EMBL/GenBank/DDBJ databases">
        <authorList>
            <person name="Hyden B.L."/>
            <person name="Feng K."/>
            <person name="Yates T."/>
            <person name="Jawdy S."/>
            <person name="Smart L.B."/>
            <person name="Muchero W."/>
        </authorList>
    </citation>
    <scope>NUCLEOTIDE SEQUENCE</scope>
    <source>
        <tissue evidence="1">Shoot tip</tissue>
    </source>
</reference>
<reference evidence="1" key="2">
    <citation type="journal article" date="2023" name="Int. J. Mol. Sci.">
        <title>De Novo Assembly and Annotation of 11 Diverse Shrub Willow (Salix) Genomes Reveals Novel Gene Organization in Sex-Linked Regions.</title>
        <authorList>
            <person name="Hyden B."/>
            <person name="Feng K."/>
            <person name="Yates T.B."/>
            <person name="Jawdy S."/>
            <person name="Cereghino C."/>
            <person name="Smart L.B."/>
            <person name="Muchero W."/>
        </authorList>
    </citation>
    <scope>NUCLEOTIDE SEQUENCE</scope>
    <source>
        <tissue evidence="1">Shoot tip</tissue>
    </source>
</reference>
<proteinExistence type="predicted"/>
<evidence type="ECO:0000313" key="1">
    <source>
        <dbReference type="EMBL" id="KAJ6329111.1"/>
    </source>
</evidence>
<gene>
    <name evidence="1" type="ORF">OIU77_010730</name>
</gene>
<keyword evidence="2" id="KW-1185">Reference proteome</keyword>
<organism evidence="1 2">
    <name type="scientific">Salix suchowensis</name>
    <dbReference type="NCBI Taxonomy" id="1278906"/>
    <lineage>
        <taxon>Eukaryota</taxon>
        <taxon>Viridiplantae</taxon>
        <taxon>Streptophyta</taxon>
        <taxon>Embryophyta</taxon>
        <taxon>Tracheophyta</taxon>
        <taxon>Spermatophyta</taxon>
        <taxon>Magnoliopsida</taxon>
        <taxon>eudicotyledons</taxon>
        <taxon>Gunneridae</taxon>
        <taxon>Pentapetalae</taxon>
        <taxon>rosids</taxon>
        <taxon>fabids</taxon>
        <taxon>Malpighiales</taxon>
        <taxon>Salicaceae</taxon>
        <taxon>Saliceae</taxon>
        <taxon>Salix</taxon>
    </lineage>
</organism>